<organism evidence="2">
    <name type="scientific">Amphimedon queenslandica</name>
    <name type="common">Sponge</name>
    <dbReference type="NCBI Taxonomy" id="400682"/>
    <lineage>
        <taxon>Eukaryota</taxon>
        <taxon>Metazoa</taxon>
        <taxon>Porifera</taxon>
        <taxon>Demospongiae</taxon>
        <taxon>Heteroscleromorpha</taxon>
        <taxon>Haplosclerida</taxon>
        <taxon>Niphatidae</taxon>
        <taxon>Amphimedon</taxon>
    </lineage>
</organism>
<dbReference type="PANTHER" id="PTHR33939:SF1">
    <property type="entry name" value="DUF4371 DOMAIN-CONTAINING PROTEIN"/>
    <property type="match status" value="1"/>
</dbReference>
<proteinExistence type="predicted"/>
<dbReference type="InParanoid" id="A0A1X7VXA5"/>
<dbReference type="InterPro" id="IPR036397">
    <property type="entry name" value="RNaseH_sf"/>
</dbReference>
<feature type="compositionally biased region" description="Acidic residues" evidence="1">
    <location>
        <begin position="233"/>
        <end position="244"/>
    </location>
</feature>
<evidence type="ECO:0000256" key="1">
    <source>
        <dbReference type="SAM" id="MobiDB-lite"/>
    </source>
</evidence>
<name>A0A1X7VXA5_AMPQE</name>
<dbReference type="GO" id="GO:0003676">
    <property type="term" value="F:nucleic acid binding"/>
    <property type="evidence" value="ECO:0007669"/>
    <property type="project" value="InterPro"/>
</dbReference>
<evidence type="ECO:0000313" key="2">
    <source>
        <dbReference type="EnsemblMetazoa" id="Aqu2.1.44521_001"/>
    </source>
</evidence>
<dbReference type="PANTHER" id="PTHR33939">
    <property type="entry name" value="PROTEIN CBG22215"/>
    <property type="match status" value="1"/>
</dbReference>
<protein>
    <recommendedName>
        <fullName evidence="3">Tc1-like transposase DDE domain-containing protein</fullName>
    </recommendedName>
</protein>
<evidence type="ECO:0008006" key="3">
    <source>
        <dbReference type="Google" id="ProtNLM"/>
    </source>
</evidence>
<dbReference type="OMA" id="NTIELAW"/>
<reference evidence="2" key="1">
    <citation type="submission" date="2017-05" db="UniProtKB">
        <authorList>
            <consortium name="EnsemblMetazoa"/>
        </authorList>
    </citation>
    <scope>IDENTIFICATION</scope>
</reference>
<dbReference type="AlphaFoldDB" id="A0A1X7VXA5"/>
<dbReference type="OrthoDB" id="2266637at2759"/>
<dbReference type="Gene3D" id="3.30.420.10">
    <property type="entry name" value="Ribonuclease H-like superfamily/Ribonuclease H"/>
    <property type="match status" value="1"/>
</dbReference>
<accession>A0A1X7VXA5</accession>
<sequence length="256" mass="29656">MHTHDAIARSWVEKDEVTGETLGSISCPSGKGKRLIILHAGSEDGWIPNCDLVYQSIEEEGDYHEEMNCQSFENLFENNLIPNIPPNSLIVMDNVSYHSRRFEPLPTSNWRKGDMITWLTNKGIPLPTKGIKQNLYAIIKKHKEKYRKYVIDEMAKTAGHEVSNTMEKHNLEFMLDALHRLVNEEFAHVTPERWASLIRHTQEKVEDVYFTADRLENWKRVEEFVIHVGADNYESDSDEEDSDISDYNSDNSDDEI</sequence>
<dbReference type="EnsemblMetazoa" id="Aqu2.1.44521_001">
    <property type="protein sequence ID" value="Aqu2.1.44521_001"/>
    <property type="gene ID" value="Aqu2.1.44521"/>
</dbReference>
<feature type="region of interest" description="Disordered" evidence="1">
    <location>
        <begin position="232"/>
        <end position="256"/>
    </location>
</feature>